<dbReference type="Pfam" id="PF03466">
    <property type="entry name" value="LysR_substrate"/>
    <property type="match status" value="1"/>
</dbReference>
<dbReference type="Gene3D" id="1.10.10.10">
    <property type="entry name" value="Winged helix-like DNA-binding domain superfamily/Winged helix DNA-binding domain"/>
    <property type="match status" value="1"/>
</dbReference>
<dbReference type="SUPFAM" id="SSF46785">
    <property type="entry name" value="Winged helix' DNA-binding domain"/>
    <property type="match status" value="1"/>
</dbReference>
<dbReference type="InterPro" id="IPR036388">
    <property type="entry name" value="WH-like_DNA-bd_sf"/>
</dbReference>
<dbReference type="PANTHER" id="PTHR30419">
    <property type="entry name" value="HTH-TYPE TRANSCRIPTIONAL REGULATOR YBHD"/>
    <property type="match status" value="1"/>
</dbReference>
<dbReference type="FunFam" id="1.10.10.10:FF:000001">
    <property type="entry name" value="LysR family transcriptional regulator"/>
    <property type="match status" value="1"/>
</dbReference>
<dbReference type="GO" id="GO:0003700">
    <property type="term" value="F:DNA-binding transcription factor activity"/>
    <property type="evidence" value="ECO:0007669"/>
    <property type="project" value="InterPro"/>
</dbReference>
<dbReference type="Pfam" id="PF00126">
    <property type="entry name" value="HTH_1"/>
    <property type="match status" value="1"/>
</dbReference>
<evidence type="ECO:0000313" key="6">
    <source>
        <dbReference type="EMBL" id="RJX37962.1"/>
    </source>
</evidence>
<evidence type="ECO:0000313" key="7">
    <source>
        <dbReference type="Proteomes" id="UP000267798"/>
    </source>
</evidence>
<dbReference type="InterPro" id="IPR036390">
    <property type="entry name" value="WH_DNA-bd_sf"/>
</dbReference>
<evidence type="ECO:0000256" key="4">
    <source>
        <dbReference type="ARBA" id="ARBA00023163"/>
    </source>
</evidence>
<organism evidence="6 7">
    <name type="scientific">Paenibacillus pinisoli</name>
    <dbReference type="NCBI Taxonomy" id="1276110"/>
    <lineage>
        <taxon>Bacteria</taxon>
        <taxon>Bacillati</taxon>
        <taxon>Bacillota</taxon>
        <taxon>Bacilli</taxon>
        <taxon>Bacillales</taxon>
        <taxon>Paenibacillaceae</taxon>
        <taxon>Paenibacillus</taxon>
    </lineage>
</organism>
<dbReference type="InterPro" id="IPR000847">
    <property type="entry name" value="LysR_HTH_N"/>
</dbReference>
<dbReference type="PRINTS" id="PR00039">
    <property type="entry name" value="HTHLYSR"/>
</dbReference>
<dbReference type="PROSITE" id="PS50931">
    <property type="entry name" value="HTH_LYSR"/>
    <property type="match status" value="1"/>
</dbReference>
<keyword evidence="4" id="KW-0804">Transcription</keyword>
<evidence type="ECO:0000259" key="5">
    <source>
        <dbReference type="PROSITE" id="PS50931"/>
    </source>
</evidence>
<proteinExistence type="inferred from homology"/>
<evidence type="ECO:0000256" key="1">
    <source>
        <dbReference type="ARBA" id="ARBA00009437"/>
    </source>
</evidence>
<dbReference type="InterPro" id="IPR005119">
    <property type="entry name" value="LysR_subst-bd"/>
</dbReference>
<keyword evidence="2" id="KW-0805">Transcription regulation</keyword>
<dbReference type="GO" id="GO:0005829">
    <property type="term" value="C:cytosol"/>
    <property type="evidence" value="ECO:0007669"/>
    <property type="project" value="TreeGrafter"/>
</dbReference>
<comment type="similarity">
    <text evidence="1">Belongs to the LysR transcriptional regulatory family.</text>
</comment>
<dbReference type="OrthoDB" id="9803735at2"/>
<name>A0A3A6PA71_9BACL</name>
<gene>
    <name evidence="6" type="ORF">D3P09_17930</name>
</gene>
<keyword evidence="7" id="KW-1185">Reference proteome</keyword>
<feature type="domain" description="HTH lysR-type" evidence="5">
    <location>
        <begin position="1"/>
        <end position="58"/>
    </location>
</feature>
<dbReference type="RefSeq" id="WP_120112769.1">
    <property type="nucleotide sequence ID" value="NZ_QXQB01000004.1"/>
</dbReference>
<evidence type="ECO:0000256" key="2">
    <source>
        <dbReference type="ARBA" id="ARBA00023015"/>
    </source>
</evidence>
<dbReference type="SUPFAM" id="SSF53850">
    <property type="entry name" value="Periplasmic binding protein-like II"/>
    <property type="match status" value="1"/>
</dbReference>
<dbReference type="Gene3D" id="3.40.190.290">
    <property type="match status" value="1"/>
</dbReference>
<dbReference type="AlphaFoldDB" id="A0A3A6PA71"/>
<evidence type="ECO:0000256" key="3">
    <source>
        <dbReference type="ARBA" id="ARBA00023125"/>
    </source>
</evidence>
<accession>A0A3A6PA71</accession>
<dbReference type="InterPro" id="IPR050950">
    <property type="entry name" value="HTH-type_LysR_regulators"/>
</dbReference>
<dbReference type="GO" id="GO:0003677">
    <property type="term" value="F:DNA binding"/>
    <property type="evidence" value="ECO:0007669"/>
    <property type="project" value="UniProtKB-KW"/>
</dbReference>
<dbReference type="PANTHER" id="PTHR30419:SF28">
    <property type="entry name" value="HTH-TYPE TRANSCRIPTIONAL REGULATOR BSDA"/>
    <property type="match status" value="1"/>
</dbReference>
<keyword evidence="3" id="KW-0238">DNA-binding</keyword>
<protein>
    <submittedName>
        <fullName evidence="6">LysR family transcriptional regulator</fullName>
    </submittedName>
</protein>
<reference evidence="6 7" key="1">
    <citation type="submission" date="2018-09" db="EMBL/GenBank/DDBJ databases">
        <title>Paenibacillus aracenensis nov. sp. isolated from a cave in southern Spain.</title>
        <authorList>
            <person name="Jurado V."/>
            <person name="Gutierrez-Patricio S."/>
            <person name="Gonzalez-Pimentel J.L."/>
            <person name="Miller A.Z."/>
            <person name="Laiz L."/>
            <person name="Saiz-Jimenez C."/>
        </authorList>
    </citation>
    <scope>NUCLEOTIDE SEQUENCE [LARGE SCALE GENOMIC DNA]</scope>
    <source>
        <strain evidence="6 7">JCM 19203</strain>
    </source>
</reference>
<comment type="caution">
    <text evidence="6">The sequence shown here is derived from an EMBL/GenBank/DDBJ whole genome shotgun (WGS) entry which is preliminary data.</text>
</comment>
<sequence>MDIRQLRYFIAIVEEGTISAAAKRLHLSQPPLSQQLKAMEEELNSALMERDGKYLKLTAAGRKLYHYALQMTELMEEATSEVKEVGQGSSGTLAIGVNTLSVAELPDLLHRFREAYPKVAYHIQQNESARLCQLVRERAVELAFIRLPLDLGDDLDVRYLYSEPFQWVTSASEPSWVPESADAGVALAELQGLPLMLPSTPGLGVHYIIRQAFSELHLQPNIVGECSDISLLVRLVESGFCSAIVPETLLKVHKSAAIRAYKITSPSEMLSPVGLVWLKNRRLSAMAENFVSCLLT</sequence>
<dbReference type="EMBL" id="QXQB01000004">
    <property type="protein sequence ID" value="RJX37962.1"/>
    <property type="molecule type" value="Genomic_DNA"/>
</dbReference>
<dbReference type="CDD" id="cd05466">
    <property type="entry name" value="PBP2_LTTR_substrate"/>
    <property type="match status" value="1"/>
</dbReference>
<dbReference type="Proteomes" id="UP000267798">
    <property type="component" value="Unassembled WGS sequence"/>
</dbReference>